<dbReference type="PRINTS" id="PR00800">
    <property type="entry name" value="YHDCRBOXLASE"/>
</dbReference>
<dbReference type="GO" id="GO:0019752">
    <property type="term" value="P:carboxylic acid metabolic process"/>
    <property type="evidence" value="ECO:0007669"/>
    <property type="project" value="InterPro"/>
</dbReference>
<keyword evidence="5" id="KW-0456">Lyase</keyword>
<dbReference type="Gene3D" id="3.40.640.10">
    <property type="entry name" value="Type I PLP-dependent aspartate aminotransferase-like (Major domain)"/>
    <property type="match status" value="1"/>
</dbReference>
<dbReference type="AlphaFoldDB" id="A0A381SMN3"/>
<proteinExistence type="inferred from homology"/>
<dbReference type="GO" id="GO:0016831">
    <property type="term" value="F:carboxy-lyase activity"/>
    <property type="evidence" value="ECO:0007669"/>
    <property type="project" value="UniProtKB-KW"/>
</dbReference>
<dbReference type="CDD" id="cd06450">
    <property type="entry name" value="DOPA_deC_like"/>
    <property type="match status" value="1"/>
</dbReference>
<evidence type="ECO:0000256" key="3">
    <source>
        <dbReference type="ARBA" id="ARBA00022793"/>
    </source>
</evidence>
<protein>
    <recommendedName>
        <fullName evidence="7">Aspartate aminotransferase family protein</fullName>
    </recommendedName>
</protein>
<dbReference type="InterPro" id="IPR015422">
    <property type="entry name" value="PyrdxlP-dep_Trfase_small"/>
</dbReference>
<dbReference type="Pfam" id="PF00282">
    <property type="entry name" value="Pyridoxal_deC"/>
    <property type="match status" value="1"/>
</dbReference>
<dbReference type="Gene3D" id="1.20.1340.10">
    <property type="entry name" value="dopa decarboxylase, N-terminal domain"/>
    <property type="match status" value="1"/>
</dbReference>
<dbReference type="GO" id="GO:0030170">
    <property type="term" value="F:pyridoxal phosphate binding"/>
    <property type="evidence" value="ECO:0007669"/>
    <property type="project" value="InterPro"/>
</dbReference>
<dbReference type="EMBL" id="UINC01003251">
    <property type="protein sequence ID" value="SVA04674.1"/>
    <property type="molecule type" value="Genomic_DNA"/>
</dbReference>
<name>A0A381SMN3_9ZZZZ</name>
<gene>
    <name evidence="6" type="ORF">METZ01_LOCUS57528</name>
</gene>
<reference evidence="6" key="1">
    <citation type="submission" date="2018-05" db="EMBL/GenBank/DDBJ databases">
        <authorList>
            <person name="Lanie J.A."/>
            <person name="Ng W.-L."/>
            <person name="Kazmierczak K.M."/>
            <person name="Andrzejewski T.M."/>
            <person name="Davidsen T.M."/>
            <person name="Wayne K.J."/>
            <person name="Tettelin H."/>
            <person name="Glass J.I."/>
            <person name="Rusch D."/>
            <person name="Podicherti R."/>
            <person name="Tsui H.-C.T."/>
            <person name="Winkler M.E."/>
        </authorList>
    </citation>
    <scope>NUCLEOTIDE SEQUENCE</scope>
</reference>
<dbReference type="Gene3D" id="3.90.1150.10">
    <property type="entry name" value="Aspartate Aminotransferase, domain 1"/>
    <property type="match status" value="1"/>
</dbReference>
<dbReference type="InterPro" id="IPR002129">
    <property type="entry name" value="PyrdxlP-dep_de-COase"/>
</dbReference>
<dbReference type="GO" id="GO:0005737">
    <property type="term" value="C:cytoplasm"/>
    <property type="evidence" value="ECO:0007669"/>
    <property type="project" value="TreeGrafter"/>
</dbReference>
<dbReference type="SUPFAM" id="SSF53383">
    <property type="entry name" value="PLP-dependent transferases"/>
    <property type="match status" value="1"/>
</dbReference>
<keyword evidence="3" id="KW-0210">Decarboxylase</keyword>
<organism evidence="6">
    <name type="scientific">marine metagenome</name>
    <dbReference type="NCBI Taxonomy" id="408172"/>
    <lineage>
        <taxon>unclassified sequences</taxon>
        <taxon>metagenomes</taxon>
        <taxon>ecological metagenomes</taxon>
    </lineage>
</organism>
<evidence type="ECO:0000313" key="6">
    <source>
        <dbReference type="EMBL" id="SVA04674.1"/>
    </source>
</evidence>
<comment type="cofactor">
    <cofactor evidence="1">
        <name>pyridoxal 5'-phosphate</name>
        <dbReference type="ChEBI" id="CHEBI:597326"/>
    </cofactor>
</comment>
<dbReference type="GO" id="GO:0006520">
    <property type="term" value="P:amino acid metabolic process"/>
    <property type="evidence" value="ECO:0007669"/>
    <property type="project" value="InterPro"/>
</dbReference>
<dbReference type="InterPro" id="IPR010977">
    <property type="entry name" value="Aromatic_deC"/>
</dbReference>
<comment type="similarity">
    <text evidence="2">Belongs to the group II decarboxylase family.</text>
</comment>
<dbReference type="InterPro" id="IPR015424">
    <property type="entry name" value="PyrdxlP-dep_Trfase"/>
</dbReference>
<keyword evidence="4" id="KW-0663">Pyridoxal phosphate</keyword>
<sequence length="483" mass="54302">MNNKDTIHMSINEFKENGYKVIDWIADYYENIESYPVLSTIKPGELRKSLPKNPPKDGENFNNILNDMDDKIIPGVTHWQSPNFFAYFPCNATGPAILGDLLSSGLGIQGMLWASSPACTELESHVLDWLVDMLHLPEKFKSDSFGGGVIQDTASSATLCALIAAREKISNGKINESGFDDSIRIYTSMEAHSSIEKAVKIAGIGSKNIRLIEVDQDFAMNPIKLREAINTDIKNGKTPAFVCATIGTTSSTAIDPLNEIGKICDEFGVWLHVDAAMAGSASICPEYQFIHDGIEYADSYCFNPHKFLLTNFDCSCLYVSNREALIKSLTINPEYLKTEVSRSDTVFDYRDWQVPLGRRFRALKLWSVIRYYGINGIQSHIRGHIKSAKLLSDLITEDKRFEIMAPTILNLVCFRYKASDQFNTLLLNELNKSGALYLVHTKLNNKYTIRFSIGQTNTTEKHVLNAWKFILKKTEELEKDGIK</sequence>
<evidence type="ECO:0000256" key="4">
    <source>
        <dbReference type="ARBA" id="ARBA00022898"/>
    </source>
</evidence>
<evidence type="ECO:0008006" key="7">
    <source>
        <dbReference type="Google" id="ProtNLM"/>
    </source>
</evidence>
<dbReference type="InterPro" id="IPR015421">
    <property type="entry name" value="PyrdxlP-dep_Trfase_major"/>
</dbReference>
<evidence type="ECO:0000256" key="5">
    <source>
        <dbReference type="ARBA" id="ARBA00023239"/>
    </source>
</evidence>
<evidence type="ECO:0000256" key="2">
    <source>
        <dbReference type="ARBA" id="ARBA00009533"/>
    </source>
</evidence>
<dbReference type="PANTHER" id="PTHR11999">
    <property type="entry name" value="GROUP II PYRIDOXAL-5-PHOSPHATE DECARBOXYLASE"/>
    <property type="match status" value="1"/>
</dbReference>
<accession>A0A381SMN3</accession>
<evidence type="ECO:0000256" key="1">
    <source>
        <dbReference type="ARBA" id="ARBA00001933"/>
    </source>
</evidence>
<dbReference type="PANTHER" id="PTHR11999:SF70">
    <property type="entry name" value="MIP05841P"/>
    <property type="match status" value="1"/>
</dbReference>